<feature type="compositionally biased region" description="Basic residues" evidence="1">
    <location>
        <begin position="17"/>
        <end position="27"/>
    </location>
</feature>
<keyword evidence="3" id="KW-1185">Reference proteome</keyword>
<protein>
    <submittedName>
        <fullName evidence="2">Uncharacterized protein</fullName>
    </submittedName>
</protein>
<dbReference type="EMBL" id="BGZK01002004">
    <property type="protein sequence ID" value="GBP89450.1"/>
    <property type="molecule type" value="Genomic_DNA"/>
</dbReference>
<accession>A0A4C1ZNH3</accession>
<reference evidence="2 3" key="1">
    <citation type="journal article" date="2019" name="Commun. Biol.">
        <title>The bagworm genome reveals a unique fibroin gene that provides high tensile strength.</title>
        <authorList>
            <person name="Kono N."/>
            <person name="Nakamura H."/>
            <person name="Ohtoshi R."/>
            <person name="Tomita M."/>
            <person name="Numata K."/>
            <person name="Arakawa K."/>
        </authorList>
    </citation>
    <scope>NUCLEOTIDE SEQUENCE [LARGE SCALE GENOMIC DNA]</scope>
</reference>
<evidence type="ECO:0000256" key="1">
    <source>
        <dbReference type="SAM" id="MobiDB-lite"/>
    </source>
</evidence>
<dbReference type="OrthoDB" id="7512074at2759"/>
<dbReference type="AlphaFoldDB" id="A0A4C1ZNH3"/>
<evidence type="ECO:0000313" key="3">
    <source>
        <dbReference type="Proteomes" id="UP000299102"/>
    </source>
</evidence>
<comment type="caution">
    <text evidence="2">The sequence shown here is derived from an EMBL/GenBank/DDBJ whole genome shotgun (WGS) entry which is preliminary data.</text>
</comment>
<sequence>MQQKPHGQLPGMPAGSKGHRPRGRAARAPRAPSRPRCTPERRPDRATPARRKNTSTSAADDLSQLMSVITVIDTSELTILAKIPHRREPDGKLICLIERLTR</sequence>
<proteinExistence type="predicted"/>
<evidence type="ECO:0000313" key="2">
    <source>
        <dbReference type="EMBL" id="GBP89450.1"/>
    </source>
</evidence>
<feature type="compositionally biased region" description="Basic and acidic residues" evidence="1">
    <location>
        <begin position="37"/>
        <end position="47"/>
    </location>
</feature>
<name>A0A4C1ZNH3_EUMVA</name>
<dbReference type="Proteomes" id="UP000299102">
    <property type="component" value="Unassembled WGS sequence"/>
</dbReference>
<feature type="region of interest" description="Disordered" evidence="1">
    <location>
        <begin position="1"/>
        <end position="62"/>
    </location>
</feature>
<gene>
    <name evidence="2" type="ORF">EVAR_52500_1</name>
</gene>
<organism evidence="2 3">
    <name type="scientific">Eumeta variegata</name>
    <name type="common">Bagworm moth</name>
    <name type="synonym">Eumeta japonica</name>
    <dbReference type="NCBI Taxonomy" id="151549"/>
    <lineage>
        <taxon>Eukaryota</taxon>
        <taxon>Metazoa</taxon>
        <taxon>Ecdysozoa</taxon>
        <taxon>Arthropoda</taxon>
        <taxon>Hexapoda</taxon>
        <taxon>Insecta</taxon>
        <taxon>Pterygota</taxon>
        <taxon>Neoptera</taxon>
        <taxon>Endopterygota</taxon>
        <taxon>Lepidoptera</taxon>
        <taxon>Glossata</taxon>
        <taxon>Ditrysia</taxon>
        <taxon>Tineoidea</taxon>
        <taxon>Psychidae</taxon>
        <taxon>Oiketicinae</taxon>
        <taxon>Eumeta</taxon>
    </lineage>
</organism>